<evidence type="ECO:0000256" key="8">
    <source>
        <dbReference type="ARBA" id="ARBA00031737"/>
    </source>
</evidence>
<proteinExistence type="inferred from homology"/>
<keyword evidence="7" id="KW-0131">Cell cycle</keyword>
<evidence type="ECO:0000256" key="6">
    <source>
        <dbReference type="ARBA" id="ARBA00023054"/>
    </source>
</evidence>
<protein>
    <recommendedName>
        <fullName evidence="3">Cell wall synthesis protein Wag31</fullName>
    </recommendedName>
    <alternativeName>
        <fullName evidence="8">Antigen 84</fullName>
    </alternativeName>
</protein>
<dbReference type="PANTHER" id="PTHR35794">
    <property type="entry name" value="CELL DIVISION PROTEIN DIVIVA"/>
    <property type="match status" value="1"/>
</dbReference>
<evidence type="ECO:0000256" key="5">
    <source>
        <dbReference type="ARBA" id="ARBA00022618"/>
    </source>
</evidence>
<gene>
    <name evidence="10" type="ORF">AVDCRST_MAG29-222</name>
</gene>
<dbReference type="Gene3D" id="6.10.250.660">
    <property type="match status" value="1"/>
</dbReference>
<keyword evidence="5 10" id="KW-0132">Cell division</keyword>
<reference evidence="10" key="1">
    <citation type="submission" date="2020-02" db="EMBL/GenBank/DDBJ databases">
        <authorList>
            <person name="Meier V. D."/>
        </authorList>
    </citation>
    <scope>NUCLEOTIDE SEQUENCE</scope>
    <source>
        <strain evidence="10">AVDCRST_MAG29</strain>
    </source>
</reference>
<dbReference type="Pfam" id="PF05103">
    <property type="entry name" value="DivIVA"/>
    <property type="match status" value="1"/>
</dbReference>
<evidence type="ECO:0000256" key="3">
    <source>
        <dbReference type="ARBA" id="ARBA00018787"/>
    </source>
</evidence>
<dbReference type="GO" id="GO:0005737">
    <property type="term" value="C:cytoplasm"/>
    <property type="evidence" value="ECO:0007669"/>
    <property type="project" value="UniProtKB-SubCell"/>
</dbReference>
<dbReference type="EMBL" id="CADCUG010000022">
    <property type="protein sequence ID" value="CAA9317760.1"/>
    <property type="molecule type" value="Genomic_DNA"/>
</dbReference>
<dbReference type="GO" id="GO:0051301">
    <property type="term" value="P:cell division"/>
    <property type="evidence" value="ECO:0007669"/>
    <property type="project" value="UniProtKB-KW"/>
</dbReference>
<organism evidence="10">
    <name type="scientific">uncultured Nocardioidaceae bacterium</name>
    <dbReference type="NCBI Taxonomy" id="253824"/>
    <lineage>
        <taxon>Bacteria</taxon>
        <taxon>Bacillati</taxon>
        <taxon>Actinomycetota</taxon>
        <taxon>Actinomycetes</taxon>
        <taxon>Propionibacteriales</taxon>
        <taxon>Nocardioidaceae</taxon>
        <taxon>environmental samples</taxon>
    </lineage>
</organism>
<feature type="region of interest" description="Disordered" evidence="9">
    <location>
        <begin position="144"/>
        <end position="170"/>
    </location>
</feature>
<evidence type="ECO:0000256" key="9">
    <source>
        <dbReference type="SAM" id="MobiDB-lite"/>
    </source>
</evidence>
<dbReference type="InterPro" id="IPR007793">
    <property type="entry name" value="DivIVA_fam"/>
</dbReference>
<dbReference type="PANTHER" id="PTHR35794:SF2">
    <property type="entry name" value="CELL DIVISION PROTEIN DIVIVA"/>
    <property type="match status" value="1"/>
</dbReference>
<evidence type="ECO:0000256" key="7">
    <source>
        <dbReference type="ARBA" id="ARBA00023306"/>
    </source>
</evidence>
<feature type="compositionally biased region" description="Low complexity" evidence="9">
    <location>
        <begin position="61"/>
        <end position="93"/>
    </location>
</feature>
<evidence type="ECO:0000256" key="4">
    <source>
        <dbReference type="ARBA" id="ARBA00022490"/>
    </source>
</evidence>
<dbReference type="AlphaFoldDB" id="A0A6J4KWS8"/>
<keyword evidence="6" id="KW-0175">Coiled coil</keyword>
<comment type="subcellular location">
    <subcellularLocation>
        <location evidence="1">Cytoplasm</location>
    </subcellularLocation>
</comment>
<name>A0A6J4KWS8_9ACTN</name>
<evidence type="ECO:0000256" key="1">
    <source>
        <dbReference type="ARBA" id="ARBA00004496"/>
    </source>
</evidence>
<dbReference type="InterPro" id="IPR019933">
    <property type="entry name" value="DivIVA_domain"/>
</dbReference>
<sequence length="225" mass="23956">MPLTPDDVRNKRFTPVRLREGYDMTEVDAFLDEVEAELTRLATEQDAAMSVETAGGPATPQESTSSAQDSADSSSATSVTSVTAAAVVPSAEPDGVSAADKSASGRAARLLELATRNADELVAEAHAEAEVLVADARSQAEKITDEAKSKAAQLDAETARRREQVTGELNRQKAALSTEIEHLRTFEREYRSRLRDYLTDQLSALDGEAADAEAQGSGERLGTAS</sequence>
<keyword evidence="4" id="KW-0963">Cytoplasm</keyword>
<feature type="region of interest" description="Disordered" evidence="9">
    <location>
        <begin position="42"/>
        <end position="103"/>
    </location>
</feature>
<evidence type="ECO:0000313" key="10">
    <source>
        <dbReference type="EMBL" id="CAA9317760.1"/>
    </source>
</evidence>
<dbReference type="NCBIfam" id="TIGR03544">
    <property type="entry name" value="DivI1A_domain"/>
    <property type="match status" value="1"/>
</dbReference>
<comment type="similarity">
    <text evidence="2">Belongs to the DivIVA family.</text>
</comment>
<accession>A0A6J4KWS8</accession>
<evidence type="ECO:0000256" key="2">
    <source>
        <dbReference type="ARBA" id="ARBA00009008"/>
    </source>
</evidence>